<dbReference type="AlphaFoldDB" id="A0A2A7U7C6"/>
<comment type="caution">
    <text evidence="1">The sequence shown here is derived from an EMBL/GenBank/DDBJ whole genome shotgun (WGS) entry which is preliminary data.</text>
</comment>
<sequence>MFSLLKRLFSGSKNDTQTNDNTINCHETNASNHAENIDEMGNFIYNDSLNLDDYKYRFSEEFATLWKGELSPFSFSIYSDDDKRTKICGILTDILIDKKGEFVLQITDNQGAYKKYKESDVCTKFLAGSTRYKFTELCNRRLKINNDIFSFAKAVRHNAGKYVNTGKTMETNVSFTYVEYIGTEKKIRHKITAVAIGIQKNEYGFYRLACKNLDTNDIEYFNQSKIVTKIATQEYGKISFDEFKSIVFNVD</sequence>
<evidence type="ECO:0000313" key="1">
    <source>
        <dbReference type="EMBL" id="PEH74143.1"/>
    </source>
</evidence>
<dbReference type="EMBL" id="PDDV01000008">
    <property type="protein sequence ID" value="PEH74143.1"/>
    <property type="molecule type" value="Genomic_DNA"/>
</dbReference>
<reference evidence="2" key="1">
    <citation type="submission" date="2017-09" db="EMBL/GenBank/DDBJ databases">
        <title>FDA dAtabase for Regulatory Grade micrObial Sequences (FDA-ARGOS): Supporting development and validation of Infectious Disease Dx tests.</title>
        <authorList>
            <person name="Goldberg B."/>
            <person name="Campos J."/>
            <person name="Tallon L."/>
            <person name="Sadzewicz L."/>
            <person name="Ott S."/>
            <person name="Zhao X."/>
            <person name="Nagaraj S."/>
            <person name="Vavikolanu K."/>
            <person name="Aluvathingal J."/>
            <person name="Nadendla S."/>
            <person name="Geyer C."/>
            <person name="Sichtig H."/>
        </authorList>
    </citation>
    <scope>NUCLEOTIDE SEQUENCE [LARGE SCALE GENOMIC DNA]</scope>
    <source>
        <strain evidence="2">FDAARGOS_370</strain>
    </source>
</reference>
<accession>A0A2A7U7C6</accession>
<organism evidence="1 2">
    <name type="scientific">Edwardsiella tarda</name>
    <dbReference type="NCBI Taxonomy" id="636"/>
    <lineage>
        <taxon>Bacteria</taxon>
        <taxon>Pseudomonadati</taxon>
        <taxon>Pseudomonadota</taxon>
        <taxon>Gammaproteobacteria</taxon>
        <taxon>Enterobacterales</taxon>
        <taxon>Hafniaceae</taxon>
        <taxon>Edwardsiella</taxon>
    </lineage>
</organism>
<protein>
    <submittedName>
        <fullName evidence="1">Uncharacterized protein</fullName>
    </submittedName>
</protein>
<dbReference type="RefSeq" id="WP_098142666.1">
    <property type="nucleotide sequence ID" value="NZ_PDDV01000008.1"/>
</dbReference>
<name>A0A2A7U7C6_EDWTA</name>
<proteinExistence type="predicted"/>
<dbReference type="Proteomes" id="UP000219788">
    <property type="component" value="Unassembled WGS sequence"/>
</dbReference>
<evidence type="ECO:0000313" key="2">
    <source>
        <dbReference type="Proteomes" id="UP000219788"/>
    </source>
</evidence>
<gene>
    <name evidence="1" type="ORF">CRM76_01670</name>
</gene>